<name>A0A382B718_9ZZZZ</name>
<dbReference type="GO" id="GO:0036373">
    <property type="term" value="F:L-fucose mutarotase activity"/>
    <property type="evidence" value="ECO:0007669"/>
    <property type="project" value="UniProtKB-EC"/>
</dbReference>
<evidence type="ECO:0000256" key="2">
    <source>
        <dbReference type="ARBA" id="ARBA00036324"/>
    </source>
</evidence>
<gene>
    <name evidence="4" type="ORF">METZ01_LOCUS162474</name>
</gene>
<comment type="catalytic activity">
    <reaction evidence="2">
        <text>alpha-L-fucose = beta-L-fucose</text>
        <dbReference type="Rhea" id="RHEA:25580"/>
        <dbReference type="ChEBI" id="CHEBI:42548"/>
        <dbReference type="ChEBI" id="CHEBI:42589"/>
        <dbReference type="EC" id="5.1.3.29"/>
    </reaction>
</comment>
<keyword evidence="1" id="KW-0413">Isomerase</keyword>
<dbReference type="GO" id="GO:0042806">
    <property type="term" value="F:fucose binding"/>
    <property type="evidence" value="ECO:0007669"/>
    <property type="project" value="TreeGrafter"/>
</dbReference>
<organism evidence="4">
    <name type="scientific">marine metagenome</name>
    <dbReference type="NCBI Taxonomy" id="408172"/>
    <lineage>
        <taxon>unclassified sequences</taxon>
        <taxon>metagenomes</taxon>
        <taxon>ecological metagenomes</taxon>
    </lineage>
</organism>
<protein>
    <recommendedName>
        <fullName evidence="3">L-fucose mutarotase</fullName>
        <ecNumber evidence="3">5.1.3.29</ecNumber>
    </recommendedName>
</protein>
<evidence type="ECO:0000256" key="1">
    <source>
        <dbReference type="ARBA" id="ARBA00023235"/>
    </source>
</evidence>
<dbReference type="PANTHER" id="PTHR31690:SF4">
    <property type="entry name" value="FUCOSE MUTAROTASE"/>
    <property type="match status" value="1"/>
</dbReference>
<dbReference type="GO" id="GO:0006004">
    <property type="term" value="P:fucose metabolic process"/>
    <property type="evidence" value="ECO:0007669"/>
    <property type="project" value="TreeGrafter"/>
</dbReference>
<dbReference type="InterPro" id="IPR007721">
    <property type="entry name" value="RbsD_FucU"/>
</dbReference>
<evidence type="ECO:0000256" key="3">
    <source>
        <dbReference type="ARBA" id="ARBA00038859"/>
    </source>
</evidence>
<dbReference type="EC" id="5.1.3.29" evidence="3"/>
<reference evidence="4" key="1">
    <citation type="submission" date="2018-05" db="EMBL/GenBank/DDBJ databases">
        <authorList>
            <person name="Lanie J.A."/>
            <person name="Ng W.-L."/>
            <person name="Kazmierczak K.M."/>
            <person name="Andrzejewski T.M."/>
            <person name="Davidsen T.M."/>
            <person name="Wayne K.J."/>
            <person name="Tettelin H."/>
            <person name="Glass J.I."/>
            <person name="Rusch D."/>
            <person name="Podicherti R."/>
            <person name="Tsui H.-C.T."/>
            <person name="Winkler M.E."/>
        </authorList>
    </citation>
    <scope>NUCLEOTIDE SEQUENCE</scope>
</reference>
<evidence type="ECO:0000313" key="4">
    <source>
        <dbReference type="EMBL" id="SVB09620.1"/>
    </source>
</evidence>
<dbReference type="SUPFAM" id="SSF102546">
    <property type="entry name" value="RbsD-like"/>
    <property type="match status" value="1"/>
</dbReference>
<dbReference type="AlphaFoldDB" id="A0A382B718"/>
<proteinExistence type="predicted"/>
<dbReference type="Pfam" id="PF05025">
    <property type="entry name" value="RbsD_FucU"/>
    <property type="match status" value="1"/>
</dbReference>
<dbReference type="EMBL" id="UINC01028513">
    <property type="protein sequence ID" value="SVB09620.1"/>
    <property type="molecule type" value="Genomic_DNA"/>
</dbReference>
<dbReference type="PANTHER" id="PTHR31690">
    <property type="entry name" value="FUCOSE MUTAROTASE"/>
    <property type="match status" value="1"/>
</dbReference>
<dbReference type="InterPro" id="IPR023750">
    <property type="entry name" value="RbsD-like_sf"/>
</dbReference>
<accession>A0A382B718</accession>
<dbReference type="InterPro" id="IPR050443">
    <property type="entry name" value="RbsD/FucU_mutarotase"/>
</dbReference>
<dbReference type="Gene3D" id="3.40.1650.10">
    <property type="entry name" value="RbsD-like domain"/>
    <property type="match status" value="1"/>
</dbReference>
<sequence>MLRGISPLLSPELLATLYRMGHHDEIVFGDAHFPGESHNDHVIRADGLRVDHLLDAILPLFVLDHVCDNPVMMMGPMAEDLANPKIAADYQKVHDGYHEIVQKHYPDTTPIGKVDKYDFYPRTKKAFAVVMTGDTRIYANLILSKGVTNW</sequence>